<evidence type="ECO:0000256" key="5">
    <source>
        <dbReference type="ARBA" id="ARBA00022525"/>
    </source>
</evidence>
<comment type="domain">
    <text evidence="14">The ZP domain is involved in the polymerization of the ZP proteins to form the zona pellucida.</text>
</comment>
<evidence type="ECO:0000256" key="8">
    <source>
        <dbReference type="ARBA" id="ARBA00022692"/>
    </source>
</evidence>
<keyword evidence="10 14" id="KW-1133">Transmembrane helix</keyword>
<dbReference type="PANTHER" id="PTHR11576:SF2">
    <property type="entry name" value="ZONA PELLUCIDA SPERM-BINDING PROTEIN 3"/>
    <property type="match status" value="1"/>
</dbReference>
<keyword evidence="5 14" id="KW-0964">Secreted</keyword>
<dbReference type="InterPro" id="IPR055355">
    <property type="entry name" value="ZP-C"/>
</dbReference>
<evidence type="ECO:0000256" key="14">
    <source>
        <dbReference type="RuleBase" id="RU367066"/>
    </source>
</evidence>
<keyword evidence="12 14" id="KW-1015">Disulfide bond</keyword>
<dbReference type="InterPro" id="IPR042235">
    <property type="entry name" value="ZP-C_dom"/>
</dbReference>
<dbReference type="InterPro" id="IPR055356">
    <property type="entry name" value="ZP-N"/>
</dbReference>
<evidence type="ECO:0000256" key="12">
    <source>
        <dbReference type="ARBA" id="ARBA00023157"/>
    </source>
</evidence>
<dbReference type="EMBL" id="JAINUF010000013">
    <property type="protein sequence ID" value="KAJ8344163.1"/>
    <property type="molecule type" value="Genomic_DNA"/>
</dbReference>
<dbReference type="GO" id="GO:2000344">
    <property type="term" value="P:positive regulation of acrosome reaction"/>
    <property type="evidence" value="ECO:0007669"/>
    <property type="project" value="UniProtKB-UniRule"/>
</dbReference>
<evidence type="ECO:0000256" key="6">
    <source>
        <dbReference type="ARBA" id="ARBA00022530"/>
    </source>
</evidence>
<evidence type="ECO:0000256" key="3">
    <source>
        <dbReference type="ARBA" id="ARBA00017980"/>
    </source>
</evidence>
<comment type="PTM">
    <text evidence="14">Proteolytically cleaved before the transmembrane segment to yield the secreted ectodomain incorporated in the zona pellucida.</text>
</comment>
<keyword evidence="17" id="KW-1185">Reference proteome</keyword>
<evidence type="ECO:0000256" key="2">
    <source>
        <dbReference type="ARBA" id="ARBA00006735"/>
    </source>
</evidence>
<gene>
    <name evidence="16" type="ORF">SKAU_G00314920</name>
</gene>
<accession>A0A9Q1ESL5</accession>
<evidence type="ECO:0000259" key="15">
    <source>
        <dbReference type="PROSITE" id="PS51034"/>
    </source>
</evidence>
<keyword evidence="4 14" id="KW-1003">Cell membrane</keyword>
<protein>
    <recommendedName>
        <fullName evidence="3 14">Zona pellucida sperm-binding protein 3</fullName>
    </recommendedName>
</protein>
<dbReference type="Gene3D" id="2.60.40.3210">
    <property type="entry name" value="Zona pellucida, ZP-N domain"/>
    <property type="match status" value="1"/>
</dbReference>
<feature type="domain" description="ZP" evidence="15">
    <location>
        <begin position="23"/>
        <end position="279"/>
    </location>
</feature>
<dbReference type="PANTHER" id="PTHR11576">
    <property type="entry name" value="ZONA PELLUCIDA SPERM-BINDING PROTEIN 3"/>
    <property type="match status" value="1"/>
</dbReference>
<evidence type="ECO:0000313" key="17">
    <source>
        <dbReference type="Proteomes" id="UP001152622"/>
    </source>
</evidence>
<keyword evidence="8 14" id="KW-0812">Transmembrane</keyword>
<evidence type="ECO:0000256" key="10">
    <source>
        <dbReference type="ARBA" id="ARBA00022989"/>
    </source>
</evidence>
<evidence type="ECO:0000313" key="16">
    <source>
        <dbReference type="EMBL" id="KAJ8344163.1"/>
    </source>
</evidence>
<dbReference type="AlphaFoldDB" id="A0A9Q1ESL5"/>
<evidence type="ECO:0000256" key="4">
    <source>
        <dbReference type="ARBA" id="ARBA00022475"/>
    </source>
</evidence>
<dbReference type="GO" id="GO:0035805">
    <property type="term" value="C:egg coat"/>
    <property type="evidence" value="ECO:0007669"/>
    <property type="project" value="UniProtKB-SubCell"/>
</dbReference>
<dbReference type="OrthoDB" id="8880842at2759"/>
<comment type="subcellular location">
    <subcellularLocation>
        <location evidence="1">Secreted</location>
        <location evidence="1">Extracellular space</location>
        <location evidence="1">Extracellular matrix</location>
    </subcellularLocation>
    <subcellularLocation>
        <location evidence="14">Zona pellucida</location>
    </subcellularLocation>
    <subcellularLocation>
        <location evidence="14">Cell membrane</location>
        <topology evidence="14">Single-pass type I membrane protein</topology>
    </subcellularLocation>
</comment>
<dbReference type="GO" id="GO:0035803">
    <property type="term" value="P:egg coat formation"/>
    <property type="evidence" value="ECO:0007669"/>
    <property type="project" value="UniProtKB-UniRule"/>
</dbReference>
<evidence type="ECO:0000256" key="13">
    <source>
        <dbReference type="ARBA" id="ARBA00023180"/>
    </source>
</evidence>
<dbReference type="FunFam" id="2.60.40.4100:FF:000002">
    <property type="entry name" value="Zona pellucida sperm-binding protein 3"/>
    <property type="match status" value="1"/>
</dbReference>
<dbReference type="FunFam" id="2.60.40.3210:FF:000001">
    <property type="entry name" value="Zona pellucida sperm-binding protein 3"/>
    <property type="match status" value="1"/>
</dbReference>
<evidence type="ECO:0000256" key="1">
    <source>
        <dbReference type="ARBA" id="ARBA00004498"/>
    </source>
</evidence>
<name>A0A9Q1ESL5_SYNKA</name>
<dbReference type="GO" id="GO:0007339">
    <property type="term" value="P:binding of sperm to zona pellucida"/>
    <property type="evidence" value="ECO:0007669"/>
    <property type="project" value="UniProtKB-UniRule"/>
</dbReference>
<sequence length="390" mass="43112">MTKKAIYIVKKQVKWEINVVKANCGETLLQVEVDVILLSNGQLIQPFEITLGGCGPVGQDKSDWRLHFETELHGCGSTLMMTEETLIYTFSLNYHPKALVSTPIVRANDAVVIIQCHYQRLHNVSSNALNPTWIPYQSTMSAEEHLVFSLRLMADDWQQERTSHIFFLGDSLNIEAAVVQANHMPLRVYIDTCVAYLDTSLSPSYAFIDKDGCLMDSQLPGSRSTFLPRLQDDKLNMQLDVFRFAQDDRSSIGIYCRLKATTMSEYYGGKACSFSPETGRWFSLSGIDVCSCCDTSCGVTRKGRSLDDSAAQWEGVAFLGPIIVQQAAASDLVLVSPSTLLKAEDHGVTGVSPVTMVMVGVIAAVGLCVIVLLTVLLWRRRKSLLYEGSG</sequence>
<keyword evidence="13" id="KW-0325">Glycoprotein</keyword>
<keyword evidence="7 14" id="KW-0165">Cleavage on pair of basic residues</keyword>
<dbReference type="PROSITE" id="PS51034">
    <property type="entry name" value="ZP_2"/>
    <property type="match status" value="1"/>
</dbReference>
<dbReference type="Pfam" id="PF00100">
    <property type="entry name" value="Zona_pellucida"/>
    <property type="match status" value="1"/>
</dbReference>
<evidence type="ECO:0000256" key="7">
    <source>
        <dbReference type="ARBA" id="ARBA00022685"/>
    </source>
</evidence>
<reference evidence="16" key="1">
    <citation type="journal article" date="2023" name="Science">
        <title>Genome structures resolve the early diversification of teleost fishes.</title>
        <authorList>
            <person name="Parey E."/>
            <person name="Louis A."/>
            <person name="Montfort J."/>
            <person name="Bouchez O."/>
            <person name="Roques C."/>
            <person name="Iampietro C."/>
            <person name="Lluch J."/>
            <person name="Castinel A."/>
            <person name="Donnadieu C."/>
            <person name="Desvignes T."/>
            <person name="Floi Bucao C."/>
            <person name="Jouanno E."/>
            <person name="Wen M."/>
            <person name="Mejri S."/>
            <person name="Dirks R."/>
            <person name="Jansen H."/>
            <person name="Henkel C."/>
            <person name="Chen W.J."/>
            <person name="Zahm M."/>
            <person name="Cabau C."/>
            <person name="Klopp C."/>
            <person name="Thompson A.W."/>
            <person name="Robinson-Rechavi M."/>
            <person name="Braasch I."/>
            <person name="Lecointre G."/>
            <person name="Bobe J."/>
            <person name="Postlethwait J.H."/>
            <person name="Berthelot C."/>
            <person name="Roest Crollius H."/>
            <person name="Guiguen Y."/>
        </authorList>
    </citation>
    <scope>NUCLEOTIDE SEQUENCE</scope>
    <source>
        <strain evidence="16">WJC10195</strain>
    </source>
</reference>
<keyword evidence="9 14" id="KW-0732">Signal</keyword>
<dbReference type="InterPro" id="IPR001507">
    <property type="entry name" value="ZP_dom"/>
</dbReference>
<feature type="transmembrane region" description="Helical" evidence="14">
    <location>
        <begin position="356"/>
        <end position="378"/>
    </location>
</feature>
<keyword evidence="11 14" id="KW-0472">Membrane</keyword>
<dbReference type="GO" id="GO:0035804">
    <property type="term" value="F:structural constituent of egg coat"/>
    <property type="evidence" value="ECO:0007669"/>
    <property type="project" value="UniProtKB-UniRule"/>
</dbReference>
<dbReference type="GO" id="GO:0032190">
    <property type="term" value="F:acrosin binding"/>
    <property type="evidence" value="ECO:0007669"/>
    <property type="project" value="TreeGrafter"/>
</dbReference>
<proteinExistence type="inferred from homology"/>
<keyword evidence="6 14" id="KW-0272">Extracellular matrix</keyword>
<organism evidence="16 17">
    <name type="scientific">Synaphobranchus kaupii</name>
    <name type="common">Kaup's arrowtooth eel</name>
    <dbReference type="NCBI Taxonomy" id="118154"/>
    <lineage>
        <taxon>Eukaryota</taxon>
        <taxon>Metazoa</taxon>
        <taxon>Chordata</taxon>
        <taxon>Craniata</taxon>
        <taxon>Vertebrata</taxon>
        <taxon>Euteleostomi</taxon>
        <taxon>Actinopterygii</taxon>
        <taxon>Neopterygii</taxon>
        <taxon>Teleostei</taxon>
        <taxon>Anguilliformes</taxon>
        <taxon>Synaphobranchidae</taxon>
        <taxon>Synaphobranchus</taxon>
    </lineage>
</organism>
<dbReference type="SMART" id="SM00241">
    <property type="entry name" value="ZP"/>
    <property type="match status" value="1"/>
</dbReference>
<dbReference type="Proteomes" id="UP001152622">
    <property type="component" value="Chromosome 13"/>
</dbReference>
<dbReference type="Gene3D" id="2.60.40.4100">
    <property type="entry name" value="Zona pellucida, ZP-C domain"/>
    <property type="match status" value="1"/>
</dbReference>
<dbReference type="GO" id="GO:0005886">
    <property type="term" value="C:plasma membrane"/>
    <property type="evidence" value="ECO:0007669"/>
    <property type="project" value="UniProtKB-SubCell"/>
</dbReference>
<evidence type="ECO:0000256" key="11">
    <source>
        <dbReference type="ARBA" id="ARBA00023136"/>
    </source>
</evidence>
<dbReference type="Pfam" id="PF23344">
    <property type="entry name" value="ZP-N"/>
    <property type="match status" value="1"/>
</dbReference>
<comment type="similarity">
    <text evidence="2 14">Belongs to the ZP domain family. ZPC subfamily.</text>
</comment>
<evidence type="ECO:0000256" key="9">
    <source>
        <dbReference type="ARBA" id="ARBA00022729"/>
    </source>
</evidence>
<comment type="caution">
    <text evidence="16">The sequence shown here is derived from an EMBL/GenBank/DDBJ whole genome shotgun (WGS) entry which is preliminary data.</text>
</comment>
<comment type="function">
    <text evidence="14">Component of the zona pellucida, an extracellular matrix surrounding oocytes which mediates sperm binding, induction of the acrosome reaction and prevents post-fertilization polyspermy. The zona pellucida is composed of 3 to 4 glycoproteins, ZP1, ZP2, ZP3, and ZP4. ZP3 is essential for sperm binding and zona matrix formation.</text>
</comment>